<protein>
    <submittedName>
        <fullName evidence="6">Putative transcriptional regulatory, AraC family protein</fullName>
    </submittedName>
</protein>
<dbReference type="AlphaFoldDB" id="A0A8J3L8E5"/>
<evidence type="ECO:0000256" key="2">
    <source>
        <dbReference type="ARBA" id="ARBA00023125"/>
    </source>
</evidence>
<feature type="domain" description="HTH araC/xylS-type" evidence="5">
    <location>
        <begin position="231"/>
        <end position="329"/>
    </location>
</feature>
<keyword evidence="7" id="KW-1185">Reference proteome</keyword>
<reference evidence="6 7" key="1">
    <citation type="submission" date="2021-01" db="EMBL/GenBank/DDBJ databases">
        <title>Whole genome shotgun sequence of Catellatospora coxensis NBRC 107359.</title>
        <authorList>
            <person name="Komaki H."/>
            <person name="Tamura T."/>
        </authorList>
    </citation>
    <scope>NUCLEOTIDE SEQUENCE [LARGE SCALE GENOMIC DNA]</scope>
    <source>
        <strain evidence="6 7">NBRC 107359</strain>
    </source>
</reference>
<evidence type="ECO:0000259" key="5">
    <source>
        <dbReference type="PROSITE" id="PS01124"/>
    </source>
</evidence>
<dbReference type="InterPro" id="IPR009057">
    <property type="entry name" value="Homeodomain-like_sf"/>
</dbReference>
<keyword evidence="2" id="KW-0238">DNA-binding</keyword>
<dbReference type="GO" id="GO:0005829">
    <property type="term" value="C:cytosol"/>
    <property type="evidence" value="ECO:0007669"/>
    <property type="project" value="TreeGrafter"/>
</dbReference>
<dbReference type="PROSITE" id="PS01124">
    <property type="entry name" value="HTH_ARAC_FAMILY_2"/>
    <property type="match status" value="1"/>
</dbReference>
<dbReference type="InterPro" id="IPR018060">
    <property type="entry name" value="HTH_AraC"/>
</dbReference>
<organism evidence="6 7">
    <name type="scientific">Catellatospora coxensis</name>
    <dbReference type="NCBI Taxonomy" id="310354"/>
    <lineage>
        <taxon>Bacteria</taxon>
        <taxon>Bacillati</taxon>
        <taxon>Actinomycetota</taxon>
        <taxon>Actinomycetes</taxon>
        <taxon>Micromonosporales</taxon>
        <taxon>Micromonosporaceae</taxon>
        <taxon>Catellatospora</taxon>
    </lineage>
</organism>
<dbReference type="GO" id="GO:0000976">
    <property type="term" value="F:transcription cis-regulatory region binding"/>
    <property type="evidence" value="ECO:0007669"/>
    <property type="project" value="TreeGrafter"/>
</dbReference>
<dbReference type="PANTHER" id="PTHR47894">
    <property type="entry name" value="HTH-TYPE TRANSCRIPTIONAL REGULATOR GADX"/>
    <property type="match status" value="1"/>
</dbReference>
<dbReference type="Gene3D" id="1.10.10.60">
    <property type="entry name" value="Homeodomain-like"/>
    <property type="match status" value="1"/>
</dbReference>
<evidence type="ECO:0000313" key="6">
    <source>
        <dbReference type="EMBL" id="GIG11019.1"/>
    </source>
</evidence>
<dbReference type="Pfam" id="PF12833">
    <property type="entry name" value="HTH_18"/>
    <property type="match status" value="1"/>
</dbReference>
<dbReference type="InterPro" id="IPR032687">
    <property type="entry name" value="AraC-type_N"/>
</dbReference>
<dbReference type="Pfam" id="PF12625">
    <property type="entry name" value="Arabinose_bd"/>
    <property type="match status" value="1"/>
</dbReference>
<dbReference type="Proteomes" id="UP000630887">
    <property type="component" value="Unassembled WGS sequence"/>
</dbReference>
<dbReference type="RefSeq" id="WP_203698973.1">
    <property type="nucleotide sequence ID" value="NZ_BAAALC010000091.1"/>
</dbReference>
<name>A0A8J3L8E5_9ACTN</name>
<accession>A0A8J3L8E5</accession>
<sequence length="345" mass="38128">MGASLRYATLSGYLELTHSLGLDPGELMDAVGLDPADLATPDKWVPAARVARLLELSARASGLDDFGLRLAEYRRLSTLGPLSLVLRDEPTLRSAMDLLMRYEHSYNEALRIRLSEVNGLATVRMWFELGEPAPSRQAEELAVAALHGIIRQLLGPAWQPLSVCFSHTAPARLDTHTRLLGARVQFGHGFTGLILYAKDLDTPNAQSDPTTRARTDETLRSLGAAKGATADRVRDLIEVLLPTGRCSADEVARAMGVDRRTLHRHLADAGETFSSIMDATRAGLAERYLSNNRYRQTEISELLGFAAPSGFSRWFRNRFGDSPSQWRSRRTHLPDTWPTGERPNG</sequence>
<evidence type="ECO:0000256" key="1">
    <source>
        <dbReference type="ARBA" id="ARBA00023015"/>
    </source>
</evidence>
<comment type="caution">
    <text evidence="6">The sequence shown here is derived from an EMBL/GenBank/DDBJ whole genome shotgun (WGS) entry which is preliminary data.</text>
</comment>
<dbReference type="EMBL" id="BONI01000110">
    <property type="protein sequence ID" value="GIG11019.1"/>
    <property type="molecule type" value="Genomic_DNA"/>
</dbReference>
<evidence type="ECO:0000313" key="7">
    <source>
        <dbReference type="Proteomes" id="UP000630887"/>
    </source>
</evidence>
<dbReference type="SUPFAM" id="SSF46689">
    <property type="entry name" value="Homeodomain-like"/>
    <property type="match status" value="1"/>
</dbReference>
<keyword evidence="3" id="KW-0804">Transcription</keyword>
<proteinExistence type="predicted"/>
<feature type="region of interest" description="Disordered" evidence="4">
    <location>
        <begin position="321"/>
        <end position="345"/>
    </location>
</feature>
<evidence type="ECO:0000256" key="3">
    <source>
        <dbReference type="ARBA" id="ARBA00023163"/>
    </source>
</evidence>
<gene>
    <name evidence="6" type="ORF">Cco03nite_77190</name>
</gene>
<dbReference type="SMART" id="SM00342">
    <property type="entry name" value="HTH_ARAC"/>
    <property type="match status" value="1"/>
</dbReference>
<dbReference type="GO" id="GO:0003700">
    <property type="term" value="F:DNA-binding transcription factor activity"/>
    <property type="evidence" value="ECO:0007669"/>
    <property type="project" value="InterPro"/>
</dbReference>
<dbReference type="PANTHER" id="PTHR47894:SF4">
    <property type="entry name" value="HTH-TYPE TRANSCRIPTIONAL REGULATOR GADX"/>
    <property type="match status" value="1"/>
</dbReference>
<keyword evidence="1" id="KW-0805">Transcription regulation</keyword>
<evidence type="ECO:0000256" key="4">
    <source>
        <dbReference type="SAM" id="MobiDB-lite"/>
    </source>
</evidence>